<protein>
    <submittedName>
        <fullName evidence="2">Uncharacterized protein</fullName>
    </submittedName>
</protein>
<evidence type="ECO:0000313" key="2">
    <source>
        <dbReference type="Ensembl" id="ENSGAGP00000003831.1"/>
    </source>
</evidence>
<feature type="region of interest" description="Disordered" evidence="1">
    <location>
        <begin position="1"/>
        <end position="23"/>
    </location>
</feature>
<organism evidence="2 3">
    <name type="scientific">Gopherus agassizii</name>
    <name type="common">Agassiz's desert tortoise</name>
    <dbReference type="NCBI Taxonomy" id="38772"/>
    <lineage>
        <taxon>Eukaryota</taxon>
        <taxon>Metazoa</taxon>
        <taxon>Chordata</taxon>
        <taxon>Craniata</taxon>
        <taxon>Vertebrata</taxon>
        <taxon>Euteleostomi</taxon>
        <taxon>Archelosauria</taxon>
        <taxon>Testudinata</taxon>
        <taxon>Testudines</taxon>
        <taxon>Cryptodira</taxon>
        <taxon>Durocryptodira</taxon>
        <taxon>Testudinoidea</taxon>
        <taxon>Testudinidae</taxon>
        <taxon>Gopherus</taxon>
    </lineage>
</organism>
<name>A0A452GPT6_9SAUR</name>
<reference evidence="3" key="1">
    <citation type="journal article" date="2017" name="PLoS ONE">
        <title>The Agassiz's desert tortoise genome provides a resource for the conservation of a threatened species.</title>
        <authorList>
            <person name="Tollis M."/>
            <person name="DeNardo D.F."/>
            <person name="Cornelius J.A."/>
            <person name="Dolby G.A."/>
            <person name="Edwards T."/>
            <person name="Henen B.T."/>
            <person name="Karl A.E."/>
            <person name="Murphy R.W."/>
            <person name="Kusumi K."/>
        </authorList>
    </citation>
    <scope>NUCLEOTIDE SEQUENCE [LARGE SCALE GENOMIC DNA]</scope>
</reference>
<dbReference type="Proteomes" id="UP000291020">
    <property type="component" value="Unassembled WGS sequence"/>
</dbReference>
<sequence>WAAVSRTPRYGQPGSRDPGDFANPRWEFTRDQLFTMAATACLNFSSMICYSILGPFFPREVNQCTVLQTIIQMFKKMRSSTSVWTSGMCSVPG</sequence>
<evidence type="ECO:0000256" key="1">
    <source>
        <dbReference type="SAM" id="MobiDB-lite"/>
    </source>
</evidence>
<accession>A0A452GPT6</accession>
<proteinExistence type="predicted"/>
<evidence type="ECO:0000313" key="3">
    <source>
        <dbReference type="Proteomes" id="UP000291020"/>
    </source>
</evidence>
<reference evidence="2" key="3">
    <citation type="submission" date="2025-09" db="UniProtKB">
        <authorList>
            <consortium name="Ensembl"/>
        </authorList>
    </citation>
    <scope>IDENTIFICATION</scope>
</reference>
<dbReference type="STRING" id="38772.ENSGAGP00000003831"/>
<keyword evidence="3" id="KW-1185">Reference proteome</keyword>
<reference evidence="2" key="2">
    <citation type="submission" date="2025-08" db="UniProtKB">
        <authorList>
            <consortium name="Ensembl"/>
        </authorList>
    </citation>
    <scope>IDENTIFICATION</scope>
</reference>
<dbReference type="AlphaFoldDB" id="A0A452GPT6"/>
<dbReference type="Ensembl" id="ENSGAGT00000004438.1">
    <property type="protein sequence ID" value="ENSGAGP00000003831.1"/>
    <property type="gene ID" value="ENSGAGG00000003117.1"/>
</dbReference>